<dbReference type="InterPro" id="IPR002347">
    <property type="entry name" value="SDR_fam"/>
</dbReference>
<evidence type="ECO:0000313" key="3">
    <source>
        <dbReference type="EMBL" id="KAK7866946.1"/>
    </source>
</evidence>
<dbReference type="Pfam" id="PF00106">
    <property type="entry name" value="adh_short"/>
    <property type="match status" value="1"/>
</dbReference>
<dbReference type="SUPFAM" id="SSF51735">
    <property type="entry name" value="NAD(P)-binding Rossmann-fold domains"/>
    <property type="match status" value="1"/>
</dbReference>
<gene>
    <name evidence="3" type="ORF">R5R35_014720</name>
</gene>
<evidence type="ECO:0000256" key="2">
    <source>
        <dbReference type="SAM" id="Phobius"/>
    </source>
</evidence>
<evidence type="ECO:0000313" key="4">
    <source>
        <dbReference type="Proteomes" id="UP001378592"/>
    </source>
</evidence>
<dbReference type="PANTHER" id="PTHR43157:SF66">
    <property type="entry name" value="WW DOMAIN-CONTAINING OXIDOREDUCTASE-LIKE PROTEIN"/>
    <property type="match status" value="1"/>
</dbReference>
<evidence type="ECO:0008006" key="5">
    <source>
        <dbReference type="Google" id="ProtNLM"/>
    </source>
</evidence>
<evidence type="ECO:0000256" key="1">
    <source>
        <dbReference type="ARBA" id="ARBA00023002"/>
    </source>
</evidence>
<keyword evidence="4" id="KW-1185">Reference proteome</keyword>
<reference evidence="3 4" key="1">
    <citation type="submission" date="2024-03" db="EMBL/GenBank/DDBJ databases">
        <title>The genome assembly and annotation of the cricket Gryllus longicercus Weissman &amp; Gray.</title>
        <authorList>
            <person name="Szrajer S."/>
            <person name="Gray D."/>
            <person name="Ylla G."/>
        </authorList>
    </citation>
    <scope>NUCLEOTIDE SEQUENCE [LARGE SCALE GENOMIC DNA]</scope>
    <source>
        <strain evidence="3">DAG 2021-001</strain>
        <tissue evidence="3">Whole body minus gut</tissue>
    </source>
</reference>
<comment type="caution">
    <text evidence="3">The sequence shown here is derived from an EMBL/GenBank/DDBJ whole genome shotgun (WGS) entry which is preliminary data.</text>
</comment>
<name>A0AAN9VP33_9ORTH</name>
<dbReference type="Gene3D" id="3.40.50.720">
    <property type="entry name" value="NAD(P)-binding Rossmann-like Domain"/>
    <property type="match status" value="1"/>
</dbReference>
<organism evidence="3 4">
    <name type="scientific">Gryllus longicercus</name>
    <dbReference type="NCBI Taxonomy" id="2509291"/>
    <lineage>
        <taxon>Eukaryota</taxon>
        <taxon>Metazoa</taxon>
        <taxon>Ecdysozoa</taxon>
        <taxon>Arthropoda</taxon>
        <taxon>Hexapoda</taxon>
        <taxon>Insecta</taxon>
        <taxon>Pterygota</taxon>
        <taxon>Neoptera</taxon>
        <taxon>Polyneoptera</taxon>
        <taxon>Orthoptera</taxon>
        <taxon>Ensifera</taxon>
        <taxon>Gryllidea</taxon>
        <taxon>Grylloidea</taxon>
        <taxon>Gryllidae</taxon>
        <taxon>Gryllinae</taxon>
        <taxon>Gryllus</taxon>
    </lineage>
</organism>
<keyword evidence="2" id="KW-0472">Membrane</keyword>
<dbReference type="CDD" id="cd05327">
    <property type="entry name" value="retinol-DH_like_SDR_c_like"/>
    <property type="match status" value="1"/>
</dbReference>
<keyword evidence="1" id="KW-0560">Oxidoreductase</keyword>
<dbReference type="PRINTS" id="PR00081">
    <property type="entry name" value="GDHRDH"/>
</dbReference>
<dbReference type="InterPro" id="IPR036291">
    <property type="entry name" value="NAD(P)-bd_dom_sf"/>
</dbReference>
<dbReference type="Proteomes" id="UP001378592">
    <property type="component" value="Unassembled WGS sequence"/>
</dbReference>
<dbReference type="EMBL" id="JAZDUA010000132">
    <property type="protein sequence ID" value="KAK7866946.1"/>
    <property type="molecule type" value="Genomic_DNA"/>
</dbReference>
<dbReference type="GO" id="GO:0016491">
    <property type="term" value="F:oxidoreductase activity"/>
    <property type="evidence" value="ECO:0007669"/>
    <property type="project" value="UniProtKB-KW"/>
</dbReference>
<sequence>MTSNSEAAEGTWVRGMTEEVLVVPPLAVAVVAAVLGALFGGAVLALRIYAAMTRGVCTSAASMRGKTVLVTGANSGIGKETAKEMARRGARVLMACRNQETAEKARAEVLATAGEGASVEVVPLDLSSLESVRACAKRVLQSERRLDVLVHNAGYANTFARKLSADGHELTMATNHLGPFLLTHLLIDLLKRSKPARVVVVASELYRLARLDPATPLRPRALPAYLYYVSKLANVHFTLELARRLEGSGVTANCLHPGMIDSGIWRNVPFPLNLPVKLIAKGFFKTPEQGAQTSIFCAVSEELEGVSGKYYLDCKEHGLSAAASDAAVAKKLWEKSEELVGLKEGDPRI</sequence>
<protein>
    <recommendedName>
        <fullName evidence="5">Retinol dehydrogenase 14</fullName>
    </recommendedName>
</protein>
<feature type="transmembrane region" description="Helical" evidence="2">
    <location>
        <begin position="20"/>
        <end position="46"/>
    </location>
</feature>
<dbReference type="AlphaFoldDB" id="A0AAN9VP33"/>
<dbReference type="PANTHER" id="PTHR43157">
    <property type="entry name" value="PHOSPHATIDYLINOSITOL-GLYCAN BIOSYNTHESIS CLASS F PROTEIN-RELATED"/>
    <property type="match status" value="1"/>
</dbReference>
<keyword evidence="2" id="KW-0812">Transmembrane</keyword>
<keyword evidence="2" id="KW-1133">Transmembrane helix</keyword>
<accession>A0AAN9VP33</accession>
<proteinExistence type="predicted"/>